<dbReference type="AlphaFoldDB" id="A0A1W0VV58"/>
<feature type="transmembrane region" description="Helical" evidence="1">
    <location>
        <begin position="65"/>
        <end position="83"/>
    </location>
</feature>
<dbReference type="InParanoid" id="A0A1W0VV58"/>
<reference evidence="3" key="2">
    <citation type="journal article" date="2018" name="Plant J.">
        <title>The Sorghum bicolor reference genome: improved assembly, gene annotations, a transcriptome atlas, and signatures of genome organization.</title>
        <authorList>
            <person name="McCormick R.F."/>
            <person name="Truong S.K."/>
            <person name="Sreedasyam A."/>
            <person name="Jenkins J."/>
            <person name="Shu S."/>
            <person name="Sims D."/>
            <person name="Kennedy M."/>
            <person name="Amirebrahimi M."/>
            <person name="Weers B.D."/>
            <person name="McKinley B."/>
            <person name="Mattison A."/>
            <person name="Morishige D.T."/>
            <person name="Grimwood J."/>
            <person name="Schmutz J."/>
            <person name="Mullet J.E."/>
        </authorList>
    </citation>
    <scope>NUCLEOTIDE SEQUENCE [LARGE SCALE GENOMIC DNA]</scope>
    <source>
        <strain evidence="3">cv. BTx623</strain>
    </source>
</reference>
<keyword evidence="1" id="KW-1133">Transmembrane helix</keyword>
<sequence length="89" mass="10490">MWYLLGHSRIICFARKSAGRLEPFYCLTNAILPAQLVFRKDQENQKASGVSESCRSFGTRSNVELWFWTFWVLAMWIVGFWGPRPMLRE</sequence>
<dbReference type="EMBL" id="CM000769">
    <property type="protein sequence ID" value="OQU77178.1"/>
    <property type="molecule type" value="Genomic_DNA"/>
</dbReference>
<evidence type="ECO:0000256" key="1">
    <source>
        <dbReference type="SAM" id="Phobius"/>
    </source>
</evidence>
<dbReference type="Proteomes" id="UP000000768">
    <property type="component" value="Chromosome 10"/>
</dbReference>
<evidence type="ECO:0000313" key="2">
    <source>
        <dbReference type="EMBL" id="OQU77178.1"/>
    </source>
</evidence>
<dbReference type="Gramene" id="OQU77178">
    <property type="protein sequence ID" value="OQU77178"/>
    <property type="gene ID" value="SORBI_3010G277550"/>
</dbReference>
<accession>A0A1W0VV58</accession>
<keyword evidence="3" id="KW-1185">Reference proteome</keyword>
<proteinExistence type="predicted"/>
<gene>
    <name evidence="2" type="ORF">SORBI_3010G277550</name>
</gene>
<keyword evidence="1" id="KW-0812">Transmembrane</keyword>
<name>A0A1W0VV58_SORBI</name>
<evidence type="ECO:0000313" key="3">
    <source>
        <dbReference type="Proteomes" id="UP000000768"/>
    </source>
</evidence>
<keyword evidence="1" id="KW-0472">Membrane</keyword>
<protein>
    <submittedName>
        <fullName evidence="2">Uncharacterized protein</fullName>
    </submittedName>
</protein>
<organism evidence="2 3">
    <name type="scientific">Sorghum bicolor</name>
    <name type="common">Sorghum</name>
    <name type="synonym">Sorghum vulgare</name>
    <dbReference type="NCBI Taxonomy" id="4558"/>
    <lineage>
        <taxon>Eukaryota</taxon>
        <taxon>Viridiplantae</taxon>
        <taxon>Streptophyta</taxon>
        <taxon>Embryophyta</taxon>
        <taxon>Tracheophyta</taxon>
        <taxon>Spermatophyta</taxon>
        <taxon>Magnoliopsida</taxon>
        <taxon>Liliopsida</taxon>
        <taxon>Poales</taxon>
        <taxon>Poaceae</taxon>
        <taxon>PACMAD clade</taxon>
        <taxon>Panicoideae</taxon>
        <taxon>Andropogonodae</taxon>
        <taxon>Andropogoneae</taxon>
        <taxon>Sorghinae</taxon>
        <taxon>Sorghum</taxon>
    </lineage>
</organism>
<reference evidence="2 3" key="1">
    <citation type="journal article" date="2009" name="Nature">
        <title>The Sorghum bicolor genome and the diversification of grasses.</title>
        <authorList>
            <person name="Paterson A.H."/>
            <person name="Bowers J.E."/>
            <person name="Bruggmann R."/>
            <person name="Dubchak I."/>
            <person name="Grimwood J."/>
            <person name="Gundlach H."/>
            <person name="Haberer G."/>
            <person name="Hellsten U."/>
            <person name="Mitros T."/>
            <person name="Poliakov A."/>
            <person name="Schmutz J."/>
            <person name="Spannagl M."/>
            <person name="Tang H."/>
            <person name="Wang X."/>
            <person name="Wicker T."/>
            <person name="Bharti A.K."/>
            <person name="Chapman J."/>
            <person name="Feltus F.A."/>
            <person name="Gowik U."/>
            <person name="Grigoriev I.V."/>
            <person name="Lyons E."/>
            <person name="Maher C.A."/>
            <person name="Martis M."/>
            <person name="Narechania A."/>
            <person name="Otillar R.P."/>
            <person name="Penning B.W."/>
            <person name="Salamov A.A."/>
            <person name="Wang Y."/>
            <person name="Zhang L."/>
            <person name="Carpita N.C."/>
            <person name="Freeling M."/>
            <person name="Gingle A.R."/>
            <person name="Hash C.T."/>
            <person name="Keller B."/>
            <person name="Klein P."/>
            <person name="Kresovich S."/>
            <person name="McCann M.C."/>
            <person name="Ming R."/>
            <person name="Peterson D.G."/>
            <person name="Mehboob-ur-Rahman"/>
            <person name="Ware D."/>
            <person name="Westhoff P."/>
            <person name="Mayer K.F."/>
            <person name="Messing J."/>
            <person name="Rokhsar D.S."/>
        </authorList>
    </citation>
    <scope>NUCLEOTIDE SEQUENCE [LARGE SCALE GENOMIC DNA]</scope>
    <source>
        <strain evidence="3">cv. BTx623</strain>
    </source>
</reference>